<name>A0A1G7CSS1_9BURK</name>
<dbReference type="AlphaFoldDB" id="A0A1G7CSS1"/>
<gene>
    <name evidence="2" type="ORF">SAMN05192589_11731</name>
</gene>
<sequence length="529" mass="54905">MPIQQIAAACGLLCLGLATSATAGVIPGTGAAPSNSVMGTTDATTYAIAESGPGHSLVVPYFTAQNGQMTVLHLVNTDLNNGKAVKLRFRGANNGDGLLHMTVLLAPGDVWTGAVTAGASGIAQLSTADATCSSPRLTPGVGQPFVTERLNPLWTADVMANHTREGAIEAIVAADIPSTAVYGTSQQERSALFTAIRPVNGAAPCTDAAISAALFEDTSTEATAASRGLATPTGGVAGTWYIIDVPNSTTFSGAATAIRAVNNAGRSARGNYVLFPSTGQTVASPERYTADPLLVSAGFATRVKNIDGETSEPTNAAVIQARYYDLPDLSTPYYLPAGERNARRTAGDLSGQLATTEVMNQYASDSSISARTDWVLSMPTKRYSVAYDYGQPPAVARVYSVVPPSDLGSQYFSSDDTQVKTNPESVCNQWGLTYFDRQAATKLALNPVLACGTVTTIGFQEASRSGISASINAQPRSDAFVAGWASLATNAIDGRPIIGMALLKLTNPNATQGVAGNYGLSMPHMFRVP</sequence>
<reference evidence="2 3" key="1">
    <citation type="submission" date="2016-10" db="EMBL/GenBank/DDBJ databases">
        <authorList>
            <person name="de Groot N.N."/>
        </authorList>
    </citation>
    <scope>NUCLEOTIDE SEQUENCE [LARGE SCALE GENOMIC DNA]</scope>
    <source>
        <strain evidence="2 3">DSM 16619</strain>
    </source>
</reference>
<feature type="chain" id="PRO_5011494910" description="Surface layer protein NpdA" evidence="1">
    <location>
        <begin position="24"/>
        <end position="529"/>
    </location>
</feature>
<dbReference type="OrthoDB" id="5763254at2"/>
<dbReference type="Proteomes" id="UP000198781">
    <property type="component" value="Unassembled WGS sequence"/>
</dbReference>
<evidence type="ECO:0000256" key="1">
    <source>
        <dbReference type="SAM" id="SignalP"/>
    </source>
</evidence>
<proteinExistence type="predicted"/>
<dbReference type="EMBL" id="FMZC01000017">
    <property type="protein sequence ID" value="SDE42349.1"/>
    <property type="molecule type" value="Genomic_DNA"/>
</dbReference>
<dbReference type="RefSeq" id="WP_092745584.1">
    <property type="nucleotide sequence ID" value="NZ_FMZC01000017.1"/>
</dbReference>
<protein>
    <recommendedName>
        <fullName evidence="4">Surface layer protein NpdA</fullName>
    </recommendedName>
</protein>
<accession>A0A1G7CSS1</accession>
<evidence type="ECO:0000313" key="2">
    <source>
        <dbReference type="EMBL" id="SDE42349.1"/>
    </source>
</evidence>
<evidence type="ECO:0000313" key="3">
    <source>
        <dbReference type="Proteomes" id="UP000198781"/>
    </source>
</evidence>
<keyword evidence="1" id="KW-0732">Signal</keyword>
<organism evidence="2 3">
    <name type="scientific">Paracidovorax valerianellae</name>
    <dbReference type="NCBI Taxonomy" id="187868"/>
    <lineage>
        <taxon>Bacteria</taxon>
        <taxon>Pseudomonadati</taxon>
        <taxon>Pseudomonadota</taxon>
        <taxon>Betaproteobacteria</taxon>
        <taxon>Burkholderiales</taxon>
        <taxon>Comamonadaceae</taxon>
        <taxon>Paracidovorax</taxon>
    </lineage>
</organism>
<keyword evidence="3" id="KW-1185">Reference proteome</keyword>
<evidence type="ECO:0008006" key="4">
    <source>
        <dbReference type="Google" id="ProtNLM"/>
    </source>
</evidence>
<feature type="signal peptide" evidence="1">
    <location>
        <begin position="1"/>
        <end position="23"/>
    </location>
</feature>